<dbReference type="STRING" id="536019.Mesop_0525"/>
<dbReference type="InterPro" id="IPR023214">
    <property type="entry name" value="HAD_sf"/>
</dbReference>
<dbReference type="Proteomes" id="UP000001623">
    <property type="component" value="Chromosome"/>
</dbReference>
<dbReference type="SFLD" id="SFLDS00003">
    <property type="entry name" value="Haloacid_Dehalogenase"/>
    <property type="match status" value="1"/>
</dbReference>
<dbReference type="NCBIfam" id="TIGR01428">
    <property type="entry name" value="HAD_type_II"/>
    <property type="match status" value="1"/>
</dbReference>
<dbReference type="Pfam" id="PF00702">
    <property type="entry name" value="Hydrolase"/>
    <property type="match status" value="1"/>
</dbReference>
<dbReference type="HOGENOM" id="CLU_045011_3_2_5"/>
<evidence type="ECO:0000313" key="2">
    <source>
        <dbReference type="EMBL" id="AEH85020.1"/>
    </source>
</evidence>
<dbReference type="GO" id="GO:0019120">
    <property type="term" value="F:hydrolase activity, acting on acid halide bonds, in C-halide compounds"/>
    <property type="evidence" value="ECO:0007669"/>
    <property type="project" value="InterPro"/>
</dbReference>
<dbReference type="CDD" id="cd02588">
    <property type="entry name" value="HAD_L2-DEX"/>
    <property type="match status" value="1"/>
</dbReference>
<dbReference type="KEGG" id="mop:Mesop_0525"/>
<organism evidence="2 3">
    <name type="scientific">Mesorhizobium opportunistum (strain LMG 24607 / HAMBI 3007 / WSM2075)</name>
    <dbReference type="NCBI Taxonomy" id="536019"/>
    <lineage>
        <taxon>Bacteria</taxon>
        <taxon>Pseudomonadati</taxon>
        <taxon>Pseudomonadota</taxon>
        <taxon>Alphaproteobacteria</taxon>
        <taxon>Hyphomicrobiales</taxon>
        <taxon>Phyllobacteriaceae</taxon>
        <taxon>Mesorhizobium</taxon>
    </lineage>
</organism>
<dbReference type="InterPro" id="IPR036412">
    <property type="entry name" value="HAD-like_sf"/>
</dbReference>
<dbReference type="InterPro" id="IPR051540">
    <property type="entry name" value="S-2-haloacid_dehalogenase"/>
</dbReference>
<sequence length="233" mass="25712">MALNGPRPTWLTFDCYGTLIQWDEGLMAAMETILSRKGRKIGAEEFIPVYDRHEHQLEHTKPHLSFADVTAKALQLAMRDFSLDADAGDAELLTSSIGRMPPFPEVVATLRRLKQAGFKLAIISNTDDAIIAGNVAQLGGAIDRVITAQQAQAYKPSRQIFEHAWRALGVTREDLVHICASPHLDLTAARDLGFRAVWVDRGTGRRPPADYEPDAIAHGLDDVPGFFEKAGWV</sequence>
<proteinExistence type="predicted"/>
<dbReference type="PANTHER" id="PTHR43316">
    <property type="entry name" value="HYDROLASE, HALOACID DELAHOGENASE-RELATED"/>
    <property type="match status" value="1"/>
</dbReference>
<dbReference type="PRINTS" id="PR00413">
    <property type="entry name" value="HADHALOGNASE"/>
</dbReference>
<dbReference type="InterPro" id="IPR006328">
    <property type="entry name" value="2-HAD"/>
</dbReference>
<accession>F7Y443</accession>
<evidence type="ECO:0000256" key="1">
    <source>
        <dbReference type="ARBA" id="ARBA00022801"/>
    </source>
</evidence>
<dbReference type="InterPro" id="IPR006439">
    <property type="entry name" value="HAD-SF_hydro_IA"/>
</dbReference>
<dbReference type="Gene3D" id="1.10.150.750">
    <property type="match status" value="1"/>
</dbReference>
<dbReference type="AlphaFoldDB" id="F7Y443"/>
<keyword evidence="1" id="KW-0378">Hydrolase</keyword>
<reference evidence="2 3" key="1">
    <citation type="submission" date="2010-10" db="EMBL/GenBank/DDBJ databases">
        <title>Complete sequence of Mesorhizobium opportunistum WSM2075.</title>
        <authorList>
            <consortium name="US DOE Joint Genome Institute"/>
            <person name="Lucas S."/>
            <person name="Copeland A."/>
            <person name="Lapidus A."/>
            <person name="Cheng J.-F."/>
            <person name="Bruce D."/>
            <person name="Goodwin L."/>
            <person name="Pitluck S."/>
            <person name="Chertkov O."/>
            <person name="Misra M."/>
            <person name="Detter J.C."/>
            <person name="Han C."/>
            <person name="Tapia R."/>
            <person name="Land M."/>
            <person name="Hauser L."/>
            <person name="Kyrpides N."/>
            <person name="Ovchinnikova G."/>
            <person name="Mavrommatis K.M."/>
            <person name="Tiwari R.P."/>
            <person name="Howieson J.G."/>
            <person name="O'Hara G.W."/>
            <person name="Nandasena K.G."/>
            <person name="Woyke T."/>
        </authorList>
    </citation>
    <scope>NUCLEOTIDE SEQUENCE [LARGE SCALE GENOMIC DNA]</scope>
    <source>
        <strain evidence="3">LMG 24607 / HAMBI 3007 / WSM2075</strain>
    </source>
</reference>
<name>F7Y443_MESOW</name>
<dbReference type="SFLD" id="SFLDG01129">
    <property type="entry name" value="C1.5:_HAD__Beta-PGM__Phosphata"/>
    <property type="match status" value="1"/>
</dbReference>
<dbReference type="Gene3D" id="3.40.50.1000">
    <property type="entry name" value="HAD superfamily/HAD-like"/>
    <property type="match status" value="1"/>
</dbReference>
<dbReference type="RefSeq" id="WP_013891764.1">
    <property type="nucleotide sequence ID" value="NC_015675.1"/>
</dbReference>
<gene>
    <name evidence="2" type="ordered locus">Mesop_0525</name>
</gene>
<dbReference type="EMBL" id="CP002279">
    <property type="protein sequence ID" value="AEH85020.1"/>
    <property type="molecule type" value="Genomic_DNA"/>
</dbReference>
<protein>
    <submittedName>
        <fullName evidence="2">Haloacid dehalogenase, type II</fullName>
    </submittedName>
</protein>
<dbReference type="PANTHER" id="PTHR43316:SF9">
    <property type="entry name" value="ACID DEHALOGENASE, PUTATIVE (AFU_ORTHOLOGUE AFUA_6G14460)-RELATED"/>
    <property type="match status" value="1"/>
</dbReference>
<dbReference type="SUPFAM" id="SSF56784">
    <property type="entry name" value="HAD-like"/>
    <property type="match status" value="1"/>
</dbReference>
<dbReference type="eggNOG" id="COG1011">
    <property type="taxonomic scope" value="Bacteria"/>
</dbReference>
<evidence type="ECO:0000313" key="3">
    <source>
        <dbReference type="Proteomes" id="UP000001623"/>
    </source>
</evidence>